<dbReference type="Proteomes" id="UP000663854">
    <property type="component" value="Unassembled WGS sequence"/>
</dbReference>
<reference evidence="2" key="1">
    <citation type="submission" date="2021-02" db="EMBL/GenBank/DDBJ databases">
        <authorList>
            <person name="Nowell W R."/>
        </authorList>
    </citation>
    <scope>NUCLEOTIDE SEQUENCE</scope>
</reference>
<proteinExistence type="predicted"/>
<name>A0A815D6D3_9BILA</name>
<sequence length="826" mass="97537">MSTILEDDSDDSEEWISIDDDNDDDNDSEDEDNKLTYHHNEPEELKDLDWNDLPNFIRHLDYNQLPYKGTQFYLGSEKDFQQKETDYMKRTGIYKLIDKLDGIHRTASQTCLADIVEQVEIKLNNLLDSKCIDEVHYMKMNISRLSVRMHYLYFVPEIHKEGIPIRPIMICNDGPTMNIVRYITPILWSIFDRATNCRRFSNGAVDVIHAIEHYAQIGHLIPRTLFVTFNMDELMTVFRHDETIAALKSLLVEQLPDQMIDGLTIDTILELVHFVLKKQFVVYNYALYQQIHGGASGLPLTMFLTFINVFYGQHRDLVKSLKEKNEFFGRYREQAIITWHGSEGQFRTLLKKSIGIEHTRNLVTISIGSKVHFHDLEISYKNNDGILESKVYYDSAIDTLPNVSDKPMENQSKQLYAVLYRAVRCSSDVETFHHELCHIQLSFLTSGFTSEFIHSNIERFYQEFGIQEKFFSLFLNDDDEYNNLRQRIIQDVEQQMKLKQQREEQKKYTLFVSCPRFIHQESRDIFKQGFQDLWKKYFGNESQTKHVQIKWIERTTTPLAKSDFLINKRPPLRMSLAQGNEFHDDFDADDETNIQFDKRRRRFVKEYDDDLFDIEQCPEVEQILPGLTVGEQEKQQYLSGKLSHLSGTHQESESTTRAADVLSRIKTDNVVISSQLIPKYLSHENYKIILYQIPIEKEIIRIEYDFFDRLFELEFYSENSNVYQKQLFQYLTQKKFDMEKSKLELALLKQRITHNHLPTSFDKLEISIPTPIHTIMDTETAQSLKGRYDKILQRTKVDMMQVYVEAVEFRANQYRLQFNNAMNKLK</sequence>
<dbReference type="PANTHER" id="PTHR21301">
    <property type="entry name" value="REVERSE TRANSCRIPTASE"/>
    <property type="match status" value="1"/>
</dbReference>
<feature type="region of interest" description="Disordered" evidence="1">
    <location>
        <begin position="1"/>
        <end position="34"/>
    </location>
</feature>
<feature type="compositionally biased region" description="Acidic residues" evidence="1">
    <location>
        <begin position="1"/>
        <end position="32"/>
    </location>
</feature>
<accession>A0A815D6D3</accession>
<evidence type="ECO:0000313" key="3">
    <source>
        <dbReference type="EMBL" id="CAF1568552.1"/>
    </source>
</evidence>
<protein>
    <recommendedName>
        <fullName evidence="6">Reverse transcriptase domain-containing protein</fullName>
    </recommendedName>
</protein>
<evidence type="ECO:0000313" key="4">
    <source>
        <dbReference type="Proteomes" id="UP000663854"/>
    </source>
</evidence>
<evidence type="ECO:0000313" key="2">
    <source>
        <dbReference type="EMBL" id="CAF1292845.1"/>
    </source>
</evidence>
<gene>
    <name evidence="3" type="ORF">JXQ802_LOCUS44975</name>
    <name evidence="2" type="ORF">PYM288_LOCUS29491</name>
</gene>
<dbReference type="Proteomes" id="UP000663870">
    <property type="component" value="Unassembled WGS sequence"/>
</dbReference>
<dbReference type="AlphaFoldDB" id="A0A815D6D3"/>
<comment type="caution">
    <text evidence="2">The sequence shown here is derived from an EMBL/GenBank/DDBJ whole genome shotgun (WGS) entry which is preliminary data.</text>
</comment>
<dbReference type="EMBL" id="CAJNOL010003605">
    <property type="protein sequence ID" value="CAF1568552.1"/>
    <property type="molecule type" value="Genomic_DNA"/>
</dbReference>
<organism evidence="2 4">
    <name type="scientific">Rotaria sordida</name>
    <dbReference type="NCBI Taxonomy" id="392033"/>
    <lineage>
        <taxon>Eukaryota</taxon>
        <taxon>Metazoa</taxon>
        <taxon>Spiralia</taxon>
        <taxon>Gnathifera</taxon>
        <taxon>Rotifera</taxon>
        <taxon>Eurotatoria</taxon>
        <taxon>Bdelloidea</taxon>
        <taxon>Philodinida</taxon>
        <taxon>Philodinidae</taxon>
        <taxon>Rotaria</taxon>
    </lineage>
</organism>
<dbReference type="PANTHER" id="PTHR21301:SF10">
    <property type="entry name" value="REVERSE TRANSCRIPTASE DOMAIN-CONTAINING PROTEIN"/>
    <property type="match status" value="1"/>
</dbReference>
<evidence type="ECO:0000256" key="1">
    <source>
        <dbReference type="SAM" id="MobiDB-lite"/>
    </source>
</evidence>
<keyword evidence="5" id="KW-1185">Reference proteome</keyword>
<evidence type="ECO:0000313" key="5">
    <source>
        <dbReference type="Proteomes" id="UP000663870"/>
    </source>
</evidence>
<evidence type="ECO:0008006" key="6">
    <source>
        <dbReference type="Google" id="ProtNLM"/>
    </source>
</evidence>
<dbReference type="EMBL" id="CAJNOH010002431">
    <property type="protein sequence ID" value="CAF1292845.1"/>
    <property type="molecule type" value="Genomic_DNA"/>
</dbReference>